<dbReference type="Proteomes" id="UP000034350">
    <property type="component" value="Unassembled WGS sequence"/>
</dbReference>
<dbReference type="EMBL" id="JPQZ01000012">
    <property type="protein sequence ID" value="KKO75796.1"/>
    <property type="molecule type" value="Genomic_DNA"/>
</dbReference>
<reference evidence="1 2" key="1">
    <citation type="journal article" date="2015" name="Environ. Microbiol.">
        <title>Genome analyses suggest the presence of polyploidy and recent human-driven expansions in eight global populations of the honeybee pathogen Nosema ceranae.</title>
        <authorList>
            <person name="Pelin A."/>
            <person name="Selman M."/>
            <person name="Aris-Brosou S."/>
            <person name="Farinelli L."/>
            <person name="Corradi N."/>
        </authorList>
    </citation>
    <scope>NUCLEOTIDE SEQUENCE [LARGE SCALE GENOMIC DNA]</scope>
    <source>
        <strain evidence="1 2">PA08 1199</strain>
    </source>
</reference>
<evidence type="ECO:0000313" key="2">
    <source>
        <dbReference type="Proteomes" id="UP000034350"/>
    </source>
</evidence>
<dbReference type="AlphaFoldDB" id="A0A0F9WEI3"/>
<dbReference type="GeneID" id="36318772"/>
<keyword evidence="2" id="KW-1185">Reference proteome</keyword>
<dbReference type="OrthoDB" id="2195211at2759"/>
<gene>
    <name evidence="1" type="ORF">AAJ76_1200054723</name>
</gene>
<protein>
    <submittedName>
        <fullName evidence="1">Uncharacterized protein</fullName>
    </submittedName>
</protein>
<proteinExistence type="predicted"/>
<sequence length="126" mass="14993">MNNDIKFKVAKYLNEPLAHEEECKLEINSVFYSKDFLRHKITYTSKILNKKLRERPSIEYLKNINILKNDLMLKEIKDRLSNLLLLRADSTYNRSHIAPSISSLVKKMDFEYKKIVIIHKLNIKKV</sequence>
<dbReference type="RefSeq" id="XP_024331538.1">
    <property type="nucleotide sequence ID" value="XM_024473874.1"/>
</dbReference>
<dbReference type="VEuPathDB" id="MicrosporidiaDB:AAJ76_1200054723"/>
<name>A0A0F9WEI3_9MICR</name>
<dbReference type="Gene3D" id="6.10.140.2130">
    <property type="match status" value="1"/>
</dbReference>
<evidence type="ECO:0000313" key="1">
    <source>
        <dbReference type="EMBL" id="KKO75796.1"/>
    </source>
</evidence>
<comment type="caution">
    <text evidence="1">The sequence shown here is derived from an EMBL/GenBank/DDBJ whole genome shotgun (WGS) entry which is preliminary data.</text>
</comment>
<organism evidence="1 2">
    <name type="scientific">Vairimorpha ceranae</name>
    <dbReference type="NCBI Taxonomy" id="40302"/>
    <lineage>
        <taxon>Eukaryota</taxon>
        <taxon>Fungi</taxon>
        <taxon>Fungi incertae sedis</taxon>
        <taxon>Microsporidia</taxon>
        <taxon>Nosematidae</taxon>
        <taxon>Vairimorpha</taxon>
    </lineage>
</organism>
<accession>A0A0F9WEI3</accession>
<dbReference type="VEuPathDB" id="MicrosporidiaDB:G9O61_00g008950"/>